<accession>A0ABS2FG63</accession>
<gene>
    <name evidence="2" type="ORF">H6A19_08280</name>
</gene>
<feature type="domain" description="DUF1659" evidence="1">
    <location>
        <begin position="2"/>
        <end position="72"/>
    </location>
</feature>
<dbReference type="EMBL" id="JACJLL010000042">
    <property type="protein sequence ID" value="MBM6819331.1"/>
    <property type="molecule type" value="Genomic_DNA"/>
</dbReference>
<name>A0ABS2FG63_9CLOT</name>
<comment type="caution">
    <text evidence="2">The sequence shown here is derived from an EMBL/GenBank/DDBJ whole genome shotgun (WGS) entry which is preliminary data.</text>
</comment>
<sequence>MANKALESTVLSIEVQSSIDKDGNPTFTKKKIGNLVPNVELAKVQAVASLVADLLSANTRNFYLTELSQIEE</sequence>
<proteinExistence type="predicted"/>
<dbReference type="InterPro" id="IPR012454">
    <property type="entry name" value="DUF1659"/>
</dbReference>
<reference evidence="2 3" key="1">
    <citation type="journal article" date="2021" name="Sci. Rep.">
        <title>The distribution of antibiotic resistance genes in chicken gut microbiota commensals.</title>
        <authorList>
            <person name="Juricova H."/>
            <person name="Matiasovicova J."/>
            <person name="Kubasova T."/>
            <person name="Cejkova D."/>
            <person name="Rychlik I."/>
        </authorList>
    </citation>
    <scope>NUCLEOTIDE SEQUENCE [LARGE SCALE GENOMIC DNA]</scope>
    <source>
        <strain evidence="2 3">An435</strain>
    </source>
</reference>
<evidence type="ECO:0000259" key="1">
    <source>
        <dbReference type="Pfam" id="PF07872"/>
    </source>
</evidence>
<dbReference type="Pfam" id="PF07872">
    <property type="entry name" value="DUF1659"/>
    <property type="match status" value="1"/>
</dbReference>
<organism evidence="2 3">
    <name type="scientific">Clostridium saudiense</name>
    <dbReference type="NCBI Taxonomy" id="1414720"/>
    <lineage>
        <taxon>Bacteria</taxon>
        <taxon>Bacillati</taxon>
        <taxon>Bacillota</taxon>
        <taxon>Clostridia</taxon>
        <taxon>Eubacteriales</taxon>
        <taxon>Clostridiaceae</taxon>
        <taxon>Clostridium</taxon>
    </lineage>
</organism>
<evidence type="ECO:0000313" key="2">
    <source>
        <dbReference type="EMBL" id="MBM6819331.1"/>
    </source>
</evidence>
<dbReference type="RefSeq" id="WP_204572240.1">
    <property type="nucleotide sequence ID" value="NZ_JACJLL010000042.1"/>
</dbReference>
<keyword evidence="3" id="KW-1185">Reference proteome</keyword>
<protein>
    <submittedName>
        <fullName evidence="2">DUF1659 domain-containing protein</fullName>
    </submittedName>
</protein>
<dbReference type="Proteomes" id="UP000767334">
    <property type="component" value="Unassembled WGS sequence"/>
</dbReference>
<evidence type="ECO:0000313" key="3">
    <source>
        <dbReference type="Proteomes" id="UP000767334"/>
    </source>
</evidence>